<evidence type="ECO:0000256" key="3">
    <source>
        <dbReference type="ARBA" id="ARBA00022630"/>
    </source>
</evidence>
<dbReference type="EMBL" id="FQUL01000025">
    <property type="protein sequence ID" value="SHE80371.1"/>
    <property type="molecule type" value="Genomic_DNA"/>
</dbReference>
<dbReference type="InterPro" id="IPR049398">
    <property type="entry name" value="ETF-QO/FixC_UQ-bd"/>
</dbReference>
<protein>
    <submittedName>
        <fullName evidence="7">Electron transfer flavoprotein-quinone oxidoreductase</fullName>
    </submittedName>
</protein>
<evidence type="ECO:0000256" key="4">
    <source>
        <dbReference type="ARBA" id="ARBA00022827"/>
    </source>
</evidence>
<feature type="domain" description="ETF-QO/FixC ubiquinone-binding" evidence="6">
    <location>
        <begin position="192"/>
        <end position="287"/>
    </location>
</feature>
<accession>A0A1M4WGF0</accession>
<dbReference type="RefSeq" id="WP_072791244.1">
    <property type="nucleotide sequence ID" value="NZ_FQUL01000025.1"/>
</dbReference>
<comment type="cofactor">
    <cofactor evidence="1">
        <name>FAD</name>
        <dbReference type="ChEBI" id="CHEBI:57692"/>
    </cofactor>
</comment>
<dbReference type="PRINTS" id="PR00411">
    <property type="entry name" value="PNDRDTASEI"/>
</dbReference>
<dbReference type="STRING" id="1121881.SAMN02745225_01669"/>
<organism evidence="7 8">
    <name type="scientific">Ferrithrix thermotolerans DSM 19514</name>
    <dbReference type="NCBI Taxonomy" id="1121881"/>
    <lineage>
        <taxon>Bacteria</taxon>
        <taxon>Bacillati</taxon>
        <taxon>Actinomycetota</taxon>
        <taxon>Acidimicrobiia</taxon>
        <taxon>Acidimicrobiales</taxon>
        <taxon>Acidimicrobiaceae</taxon>
        <taxon>Ferrithrix</taxon>
    </lineage>
</organism>
<dbReference type="SUPFAM" id="SSF51905">
    <property type="entry name" value="FAD/NAD(P)-binding domain"/>
    <property type="match status" value="1"/>
</dbReference>
<gene>
    <name evidence="7" type="ORF">SAMN02745225_01669</name>
</gene>
<evidence type="ECO:0000256" key="2">
    <source>
        <dbReference type="ARBA" id="ARBA00006796"/>
    </source>
</evidence>
<proteinExistence type="inferred from homology"/>
<evidence type="ECO:0000313" key="8">
    <source>
        <dbReference type="Proteomes" id="UP000184295"/>
    </source>
</evidence>
<name>A0A1M4WGF0_9ACTN</name>
<reference evidence="8" key="1">
    <citation type="submission" date="2016-11" db="EMBL/GenBank/DDBJ databases">
        <authorList>
            <person name="Varghese N."/>
            <person name="Submissions S."/>
        </authorList>
    </citation>
    <scope>NUCLEOTIDE SEQUENCE [LARGE SCALE GENOMIC DNA]</scope>
    <source>
        <strain evidence="8">DSM 19514</strain>
    </source>
</reference>
<dbReference type="Proteomes" id="UP000184295">
    <property type="component" value="Unassembled WGS sequence"/>
</dbReference>
<dbReference type="Gene3D" id="3.30.9.90">
    <property type="match status" value="1"/>
</dbReference>
<dbReference type="AlphaFoldDB" id="A0A1M4WGF0"/>
<dbReference type="Gene3D" id="3.50.50.60">
    <property type="entry name" value="FAD/NAD(P)-binding domain"/>
    <property type="match status" value="1"/>
</dbReference>
<keyword evidence="8" id="KW-1185">Reference proteome</keyword>
<dbReference type="PANTHER" id="PTHR43624">
    <property type="entry name" value="ELECTRON TRANSFER FLAVOPROTEIN-QUINONE OXIDOREDUCTASE YDIS-RELATED"/>
    <property type="match status" value="1"/>
</dbReference>
<evidence type="ECO:0000256" key="5">
    <source>
        <dbReference type="ARBA" id="ARBA00023002"/>
    </source>
</evidence>
<evidence type="ECO:0000313" key="7">
    <source>
        <dbReference type="EMBL" id="SHE80371.1"/>
    </source>
</evidence>
<dbReference type="Pfam" id="PF12831">
    <property type="entry name" value="FAD_oxidored"/>
    <property type="match status" value="1"/>
</dbReference>
<dbReference type="OrthoDB" id="833207at2"/>
<dbReference type="Pfam" id="PF21162">
    <property type="entry name" value="ETFQO_UQ-bd"/>
    <property type="match status" value="1"/>
</dbReference>
<keyword evidence="4" id="KW-0274">FAD</keyword>
<keyword evidence="3" id="KW-0285">Flavoprotein</keyword>
<dbReference type="GO" id="GO:0016491">
    <property type="term" value="F:oxidoreductase activity"/>
    <property type="evidence" value="ECO:0007669"/>
    <property type="project" value="UniProtKB-KW"/>
</dbReference>
<keyword evidence="5" id="KW-0560">Oxidoreductase</keyword>
<dbReference type="InterPro" id="IPR039651">
    <property type="entry name" value="FixC-like"/>
</dbReference>
<evidence type="ECO:0000256" key="1">
    <source>
        <dbReference type="ARBA" id="ARBA00001974"/>
    </source>
</evidence>
<sequence length="440" mass="48073">MVRSNTNLYYDVAVVGAGPAGSAAAIAAAKEGVSVALIERGIYPGAKNVYGGVMYLKVLDRLVPSWRDEVPYERWVTKRHTMILEERSSVTFSFHDETWGEPPYNGATVLRSRFDPWLSLKAQQEGAELLTATTISDIQIEEFGPEAKISLGVADSSSRIVCRSLVLAEGALGLLSESIGLGHKRSDKHMTLGVKEVLYLGEDTINERFGVRYDHGVDIEILGGTKPLVGGGFLYTNKDTVSIGAIVTLESLKAMKVRPEEALEAIKHHPSIAPYVADGKRAEYLAHLIPEGGWKERGELSRSGVFLAGEVASSTLAAGLWLEGINYAIEMGSIAGGHSARYVKSCGKEEIYSPYSNKVSESFVGKNLRRLRFAPEVVLSKEVQEVLPKVVNELAHELFTVTDPEEKTGVAKVMRDAIRDKGLEANPLIRTLVKAIWSFR</sequence>
<dbReference type="PANTHER" id="PTHR43624:SF2">
    <property type="entry name" value="ELECTRON TRANSFER FLAVOPROTEIN-QUINONE OXIDOREDUCTASE YDIS-RELATED"/>
    <property type="match status" value="1"/>
</dbReference>
<comment type="similarity">
    <text evidence="2">Belongs to the ETF-QO/FixC family.</text>
</comment>
<evidence type="ECO:0000259" key="6">
    <source>
        <dbReference type="Pfam" id="PF21162"/>
    </source>
</evidence>
<dbReference type="InterPro" id="IPR036188">
    <property type="entry name" value="FAD/NAD-bd_sf"/>
</dbReference>
<dbReference type="PRINTS" id="PR00368">
    <property type="entry name" value="FADPNR"/>
</dbReference>